<organism evidence="7 8">
    <name type="scientific">Coemansia javaensis</name>
    <dbReference type="NCBI Taxonomy" id="2761396"/>
    <lineage>
        <taxon>Eukaryota</taxon>
        <taxon>Fungi</taxon>
        <taxon>Fungi incertae sedis</taxon>
        <taxon>Zoopagomycota</taxon>
        <taxon>Kickxellomycotina</taxon>
        <taxon>Kickxellomycetes</taxon>
        <taxon>Kickxellales</taxon>
        <taxon>Kickxellaceae</taxon>
        <taxon>Coemansia</taxon>
    </lineage>
</organism>
<dbReference type="GO" id="GO:0003723">
    <property type="term" value="F:RNA binding"/>
    <property type="evidence" value="ECO:0007669"/>
    <property type="project" value="TreeGrafter"/>
</dbReference>
<dbReference type="SMART" id="SM00316">
    <property type="entry name" value="S1"/>
    <property type="match status" value="12"/>
</dbReference>
<feature type="compositionally biased region" description="Low complexity" evidence="5">
    <location>
        <begin position="493"/>
        <end position="512"/>
    </location>
</feature>
<name>A0A9W8H9R6_9FUNG</name>
<evidence type="ECO:0000256" key="1">
    <source>
        <dbReference type="ARBA" id="ARBA00004604"/>
    </source>
</evidence>
<evidence type="ECO:0000256" key="3">
    <source>
        <dbReference type="ARBA" id="ARBA00022737"/>
    </source>
</evidence>
<evidence type="ECO:0000259" key="6">
    <source>
        <dbReference type="PROSITE" id="PS50126"/>
    </source>
</evidence>
<dbReference type="PANTHER" id="PTHR23270">
    <property type="entry name" value="PROGRAMMED CELL DEATH PROTEIN 11 PRE-RRNA PROCESSING PROTEIN RRP5"/>
    <property type="match status" value="1"/>
</dbReference>
<comment type="subcellular location">
    <subcellularLocation>
        <location evidence="1">Nucleus</location>
        <location evidence="1">Nucleolus</location>
    </subcellularLocation>
</comment>
<feature type="domain" description="S1 motif" evidence="6">
    <location>
        <begin position="1542"/>
        <end position="1611"/>
    </location>
</feature>
<feature type="compositionally biased region" description="Basic and acidic residues" evidence="5">
    <location>
        <begin position="21"/>
        <end position="45"/>
    </location>
</feature>
<evidence type="ECO:0000256" key="2">
    <source>
        <dbReference type="ARBA" id="ARBA00022552"/>
    </source>
</evidence>
<dbReference type="Gene3D" id="2.40.50.140">
    <property type="entry name" value="Nucleic acid-binding proteins"/>
    <property type="match status" value="6"/>
</dbReference>
<evidence type="ECO:0000313" key="8">
    <source>
        <dbReference type="Proteomes" id="UP001140217"/>
    </source>
</evidence>
<evidence type="ECO:0000313" key="7">
    <source>
        <dbReference type="EMBL" id="KAJ2781535.1"/>
    </source>
</evidence>
<dbReference type="PANTHER" id="PTHR23270:SF10">
    <property type="entry name" value="PROTEIN RRP5 HOMOLOG"/>
    <property type="match status" value="1"/>
</dbReference>
<dbReference type="EMBL" id="JANBUL010000101">
    <property type="protein sequence ID" value="KAJ2781535.1"/>
    <property type="molecule type" value="Genomic_DNA"/>
</dbReference>
<dbReference type="Pfam" id="PF05843">
    <property type="entry name" value="Suf"/>
    <property type="match status" value="1"/>
</dbReference>
<feature type="domain" description="S1 motif" evidence="6">
    <location>
        <begin position="707"/>
        <end position="768"/>
    </location>
</feature>
<keyword evidence="8" id="KW-1185">Reference proteome</keyword>
<feature type="compositionally biased region" description="Acidic residues" evidence="5">
    <location>
        <begin position="202"/>
        <end position="217"/>
    </location>
</feature>
<dbReference type="FunFam" id="2.40.50.140:FF:000103">
    <property type="entry name" value="protein RRP5 homolog"/>
    <property type="match status" value="1"/>
</dbReference>
<dbReference type="InterPro" id="IPR012340">
    <property type="entry name" value="NA-bd_OB-fold"/>
</dbReference>
<comment type="caution">
    <text evidence="7">The sequence shown here is derived from an EMBL/GenBank/DDBJ whole genome shotgun (WGS) entry which is preliminary data.</text>
</comment>
<evidence type="ECO:0000256" key="4">
    <source>
        <dbReference type="ARBA" id="ARBA00023242"/>
    </source>
</evidence>
<dbReference type="SUPFAM" id="SSF50249">
    <property type="entry name" value="Nucleic acid-binding proteins"/>
    <property type="match status" value="8"/>
</dbReference>
<feature type="compositionally biased region" description="Basic residues" evidence="5">
    <location>
        <begin position="1822"/>
        <end position="1833"/>
    </location>
</feature>
<dbReference type="InterPro" id="IPR008847">
    <property type="entry name" value="Suf"/>
</dbReference>
<dbReference type="GO" id="GO:0032040">
    <property type="term" value="C:small-subunit processome"/>
    <property type="evidence" value="ECO:0007669"/>
    <property type="project" value="TreeGrafter"/>
</dbReference>
<feature type="domain" description="S1 motif" evidence="6">
    <location>
        <begin position="800"/>
        <end position="874"/>
    </location>
</feature>
<feature type="region of interest" description="Disordered" evidence="5">
    <location>
        <begin position="1"/>
        <end position="148"/>
    </location>
</feature>
<dbReference type="OrthoDB" id="412781at2759"/>
<dbReference type="InterPro" id="IPR057302">
    <property type="entry name" value="Rrp5_S1"/>
</dbReference>
<feature type="domain" description="S1 motif" evidence="6">
    <location>
        <begin position="1212"/>
        <end position="1292"/>
    </location>
</feature>
<dbReference type="Pfam" id="PF23459">
    <property type="entry name" value="S1_RRP5"/>
    <property type="match status" value="1"/>
</dbReference>
<feature type="region of interest" description="Disordered" evidence="5">
    <location>
        <begin position="1712"/>
        <end position="1845"/>
    </location>
</feature>
<dbReference type="InterPro" id="IPR003029">
    <property type="entry name" value="S1_domain"/>
</dbReference>
<feature type="domain" description="S1 motif" evidence="6">
    <location>
        <begin position="293"/>
        <end position="367"/>
    </location>
</feature>
<keyword evidence="3" id="KW-0677">Repeat</keyword>
<feature type="domain" description="S1 motif" evidence="6">
    <location>
        <begin position="1635"/>
        <end position="1706"/>
    </location>
</feature>
<dbReference type="SUPFAM" id="SSF48452">
    <property type="entry name" value="TPR-like"/>
    <property type="match status" value="2"/>
</dbReference>
<feature type="region of interest" description="Disordered" evidence="5">
    <location>
        <begin position="199"/>
        <end position="221"/>
    </location>
</feature>
<dbReference type="InterPro" id="IPR045209">
    <property type="entry name" value="Rrp5"/>
</dbReference>
<dbReference type="InterPro" id="IPR011990">
    <property type="entry name" value="TPR-like_helical_dom_sf"/>
</dbReference>
<feature type="compositionally biased region" description="Acidic residues" evidence="5">
    <location>
        <begin position="129"/>
        <end position="140"/>
    </location>
</feature>
<gene>
    <name evidence="7" type="primary">RRP5</name>
    <name evidence="7" type="ORF">H4R18_002811</name>
</gene>
<feature type="compositionally biased region" description="Acidic residues" evidence="5">
    <location>
        <begin position="1714"/>
        <end position="1768"/>
    </location>
</feature>
<dbReference type="FunFam" id="2.40.50.140:FF:000155">
    <property type="entry name" value="rRNA biogenesis protein RRP5"/>
    <property type="match status" value="1"/>
</dbReference>
<sequence>MAGKRDKPANAGGKPPKAKAKARDKAKDKTKDKTKAEAKDKDKTKAPKTTAAPSDFPRGGSKGLTPLELREVVRQAEHDVLFSDGVTNGKAKPGSKRTGAADAVEPRKKKPKKASKAAAAGGGNGGNDDGNDDDDNDDDERASPVERLTAKRLTEGALVFGYVASIRELELRVSLPNGLVGTVPITSVSPELSALVEKAAEGAEDSGDADEGEDGMDVDGKDDPLDLRQRFFVGQFVKCAVAGVSDASSKDSKDGTSAAAPGQRAKATSARIELTLEPEEINRRIDPDDICEGMVLTASVKSVEDRGYVLNAGIPGRRMAAFLPAGEAQAWIDRWMPHIPELRAGQLVEAAVTGVSEDRRSLRLTIDPAAVAQAAVKEPYRTMASAQPGQLVAATVVKAWDRGVSLRFMGFYDCSADLVSVGLPEARDRDEVAQRYAPGATVMARIVYVSLTAAGKVITVSTLPHVLALRPRPAPTGHELPGAARLAGGAAAAAAGDDGDGSSSSSSSDPRGNMWPIPYGTVLDGCTVVGSVGSAGLLLRIEAVDSVCAFASAGQIVEAGEPAPALHKHAGQFRIGTRHRARVIGYDAVDAVVRVSLRPSIVDEQLLTIADVQPGAVVDGTVRRYQEDGVEVTISPTLRGFIFKADLSDAPLKHPELLFAAGKQIRCRVRKVAADRNQILLTARRTLVQSKLPVVTGYTEGEGAVPGAVVHGVVDGTAPGGVFVGFYQGARALAVVAAGATQPAVGKVIKCRILASDPARRRIRATTNVDPAVPLPELLARSAPPGTPAFSTDTSAVAVGQVVGGTVVRAGETSITVLLDGSALRAVLPTGHLSDHGGTIADRVAARIEPGMRLEPLVVIRISAERAFVMVSAKPAVVRAAAAGRIVGSEAEISVGMTLVGWVSRVAGFGAFVAFPGGLSALAPLEQLSDQYTTRPEDSFFVDQTVVACVVEAEDRADGRRIRVSLKGSAARPAATGCIAPADFVLSYFDELEGPAGAPLLAEIGRRADVRVKQRHAYGVIVAPATAGCSGPATAGASGFITAEQAKDAIAECKEDAVVAACVLDVDPDKSIIDYSLRPALVAAAAEADKAKEPSQTKALERAVASQDETQVVVEVVKEDYLIVSLPLLGNAIAFATTKSYNDRSKPFMRFRVGQRLSGTPVRAERNRRTLVLLQPALAAKARPAAGADAAKRPAKDPADPAIGFFEDYQPGLATLARVRGIKGTQANLDLAANVKGRLHITELADEPLPAGLRTPAETFAAAGVRPGETISVRVLGWHDAKVYKFLPITHRASPLRTVIETSIRPSRVAGDAAPSMLTLENVEPGQVLHGFVKGVHEPAGRGGEAAVQVVLSPVLIGHLPILAATGSYAAAKSPARHFFPGAPIEVQVLAVDRESRHVSLAPHGRFVPGVAPPLPAVDRLVRGARVVAAVVAVTSDCLLAHIGVLVRPAAAAKGQAPELLRIQSRIGLFDVADALAADPFAGFSKGQIVEAVVVEDPALGGDPRALKIRLSTRRSVLDPDAAPAGDVADPAIESAADLSVGQVVRGFVKHTSPAGCFVALGHDMCARALISELSDEYVRDVKGAFPPGKLVTAVVTAIDAAANHASLSLRPSKVGTAVGPDGTPKRRLDQVAVGEVLKGTVTRIESYGLFILPDDVFTTGLCYVREIADTAVPADPRTLYEIGDRVLAKVLSTDLAKDRLALGLKSSYFADADAGDDSDADAEEEGESEASQDDDEASEDDGASENSASEDDADGNATDDEAEAEAEAEARPALSVAGGFQWNDEDEEDRSMAQAAESDLGGDASDDDNSDDDDDDDAARAKAKKQSKRGKAQRGTQDITAELSEQAPKSAIDFERLVLGSPSSSFVWIQFMTFYLGQSEVDQARSIAERALKTISAREEQERMNVWMALLNLEHRFGTKDTLADVLRRALQFMNAKHVYLQAAKMHEQAGQTAEAEKMHKAAASKFPESCKVWVLFGLFYLRAGRVAESRDLLARALRALAKRKHVKAITQFGQMEFRHGEPERGRTVFEGVLGTYPRRTDLWSVYLDMEISTVARQGAADPSGRCWAPARALFERVTSMNHAPRKMKFLFKKWLKFEKDHGSEATVERVKERAREYVGSLPAS</sequence>
<dbReference type="PROSITE" id="PS50126">
    <property type="entry name" value="S1"/>
    <property type="match status" value="11"/>
</dbReference>
<feature type="compositionally biased region" description="Acidic residues" evidence="5">
    <location>
        <begin position="1805"/>
        <end position="1818"/>
    </location>
</feature>
<keyword evidence="2" id="KW-0698">rRNA processing</keyword>
<feature type="domain" description="S1 motif" evidence="6">
    <location>
        <begin position="1326"/>
        <end position="1404"/>
    </location>
</feature>
<dbReference type="CDD" id="cd05693">
    <property type="entry name" value="S1_Rrp5_repeat_hs1_sc1"/>
    <property type="match status" value="1"/>
</dbReference>
<evidence type="ECO:0000256" key="5">
    <source>
        <dbReference type="SAM" id="MobiDB-lite"/>
    </source>
</evidence>
<feature type="domain" description="S1 motif" evidence="6">
    <location>
        <begin position="156"/>
        <end position="277"/>
    </location>
</feature>
<feature type="domain" description="S1 motif" evidence="6">
    <location>
        <begin position="615"/>
        <end position="684"/>
    </location>
</feature>
<dbReference type="InterPro" id="IPR057300">
    <property type="entry name" value="OB_Rrp5"/>
</dbReference>
<dbReference type="Pfam" id="PF00575">
    <property type="entry name" value="S1"/>
    <property type="match status" value="2"/>
</dbReference>
<dbReference type="InterPro" id="IPR003107">
    <property type="entry name" value="HAT"/>
</dbReference>
<dbReference type="Gene3D" id="1.25.40.10">
    <property type="entry name" value="Tetratricopeptide repeat domain"/>
    <property type="match status" value="2"/>
</dbReference>
<dbReference type="GO" id="GO:0006364">
    <property type="term" value="P:rRNA processing"/>
    <property type="evidence" value="ECO:0007669"/>
    <property type="project" value="UniProtKB-KW"/>
</dbReference>
<feature type="domain" description="S1 motif" evidence="6">
    <location>
        <begin position="896"/>
        <end position="967"/>
    </location>
</feature>
<feature type="region of interest" description="Disordered" evidence="5">
    <location>
        <begin position="493"/>
        <end position="513"/>
    </location>
</feature>
<protein>
    <submittedName>
        <fullName evidence="7">rRNA biogenesis protein rrp5</fullName>
    </submittedName>
</protein>
<feature type="compositionally biased region" description="Basic and acidic residues" evidence="5">
    <location>
        <begin position="68"/>
        <end position="81"/>
    </location>
</feature>
<dbReference type="SMART" id="SM00386">
    <property type="entry name" value="HAT"/>
    <property type="match status" value="5"/>
</dbReference>
<accession>A0A9W8H9R6</accession>
<feature type="domain" description="S1 motif" evidence="6">
    <location>
        <begin position="520"/>
        <end position="598"/>
    </location>
</feature>
<keyword evidence="4" id="KW-0539">Nucleus</keyword>
<dbReference type="Pfam" id="PF24682">
    <property type="entry name" value="OB_RRP5"/>
    <property type="match status" value="1"/>
</dbReference>
<reference evidence="7" key="1">
    <citation type="submission" date="2022-07" db="EMBL/GenBank/DDBJ databases">
        <title>Phylogenomic reconstructions and comparative analyses of Kickxellomycotina fungi.</title>
        <authorList>
            <person name="Reynolds N.K."/>
            <person name="Stajich J.E."/>
            <person name="Barry K."/>
            <person name="Grigoriev I.V."/>
            <person name="Crous P."/>
            <person name="Smith M.E."/>
        </authorList>
    </citation>
    <scope>NUCLEOTIDE SEQUENCE</scope>
    <source>
        <strain evidence="7">NBRC 105414</strain>
    </source>
</reference>
<feature type="region of interest" description="Disordered" evidence="5">
    <location>
        <begin position="246"/>
        <end position="269"/>
    </location>
</feature>
<dbReference type="Proteomes" id="UP001140217">
    <property type="component" value="Unassembled WGS sequence"/>
</dbReference>
<dbReference type="InterPro" id="IPR048059">
    <property type="entry name" value="Rrp5_S1_rpt_hs1_sc1"/>
</dbReference>
<proteinExistence type="predicted"/>